<reference evidence="5" key="5">
    <citation type="submission" date="2015-06" db="UniProtKB">
        <authorList>
            <consortium name="EnsemblFungi"/>
        </authorList>
    </citation>
    <scope>IDENTIFICATION</scope>
    <source>
        <strain evidence="5">ATCC 64411</strain>
    </source>
</reference>
<keyword evidence="6" id="KW-1185">Reference proteome</keyword>
<dbReference type="Proteomes" id="UP000011715">
    <property type="component" value="Unassembled WGS sequence"/>
</dbReference>
<dbReference type="OMA" id="QADMFEA"/>
<feature type="domain" description="RNase III" evidence="3">
    <location>
        <begin position="152"/>
        <end position="261"/>
    </location>
</feature>
<evidence type="ECO:0000256" key="2">
    <source>
        <dbReference type="SAM" id="MobiDB-lite"/>
    </source>
</evidence>
<accession>A0A0C4DRD6</accession>
<dbReference type="GO" id="GO:0005654">
    <property type="term" value="C:nucleoplasm"/>
    <property type="evidence" value="ECO:0007669"/>
    <property type="project" value="TreeGrafter"/>
</dbReference>
<organism evidence="5 6">
    <name type="scientific">Magnaporthiopsis poae (strain ATCC 64411 / 73-15)</name>
    <name type="common">Kentucky bluegrass fungus</name>
    <name type="synonym">Magnaporthe poae</name>
    <dbReference type="NCBI Taxonomy" id="644358"/>
    <lineage>
        <taxon>Eukaryota</taxon>
        <taxon>Fungi</taxon>
        <taxon>Dikarya</taxon>
        <taxon>Ascomycota</taxon>
        <taxon>Pezizomycotina</taxon>
        <taxon>Sordariomycetes</taxon>
        <taxon>Sordariomycetidae</taxon>
        <taxon>Magnaporthales</taxon>
        <taxon>Magnaporthaceae</taxon>
        <taxon>Magnaporthiopsis</taxon>
    </lineage>
</organism>
<dbReference type="InterPro" id="IPR000999">
    <property type="entry name" value="RNase_III_dom"/>
</dbReference>
<dbReference type="PROSITE" id="PS00517">
    <property type="entry name" value="RNASE_3_1"/>
    <property type="match status" value="1"/>
</dbReference>
<dbReference type="PANTHER" id="PTHR11207:SF0">
    <property type="entry name" value="RIBONUCLEASE 3"/>
    <property type="match status" value="1"/>
</dbReference>
<dbReference type="Gene3D" id="1.10.1520.10">
    <property type="entry name" value="Ribonuclease III domain"/>
    <property type="match status" value="1"/>
</dbReference>
<dbReference type="Gene3D" id="3.30.160.20">
    <property type="match status" value="1"/>
</dbReference>
<protein>
    <submittedName>
        <fullName evidence="4">Ribonuclease 3</fullName>
    </submittedName>
</protein>
<dbReference type="PROSITE" id="PS50142">
    <property type="entry name" value="RNASE_3_2"/>
    <property type="match status" value="1"/>
</dbReference>
<dbReference type="GO" id="GO:0003723">
    <property type="term" value="F:RNA binding"/>
    <property type="evidence" value="ECO:0007669"/>
    <property type="project" value="UniProtKB-KW"/>
</dbReference>
<dbReference type="OrthoDB" id="2392202at2759"/>
<gene>
    <name evidence="4" type="ORF">MAPG_02444</name>
</gene>
<dbReference type="CDD" id="cd00593">
    <property type="entry name" value="RIBOc"/>
    <property type="match status" value="1"/>
</dbReference>
<dbReference type="SMART" id="SM00535">
    <property type="entry name" value="RIBOc"/>
    <property type="match status" value="1"/>
</dbReference>
<dbReference type="InterPro" id="IPR036389">
    <property type="entry name" value="RNase_III_sf"/>
</dbReference>
<dbReference type="SUPFAM" id="SSF54768">
    <property type="entry name" value="dsRNA-binding domain-like"/>
    <property type="match status" value="1"/>
</dbReference>
<evidence type="ECO:0000256" key="1">
    <source>
        <dbReference type="ARBA" id="ARBA00022884"/>
    </source>
</evidence>
<sequence length="422" mass="46801">MSKHARAESSEEVARVIAPAKRLRLNEHAGAASLANPSRRPQPDLGDAIDFLIKHSDDLVYCISTLKQWSEQPLQAQRCEATRTSVAAMCERLVPGVQLLASEVAKNKTAGERPGTVAVSAHVAYAKWTSADIPQSLPPLPDVKDVCVEQAALRHPEAAPTKGMSVQENSDRLEWLGDAYLELFATCFIYETFPELAHGRCTQIREMLIRNESLAEWTRAYGLDKRAQLPPEFNSLSANKRIKYLGDVFESYVGAIIVSDPGCGVARAASWLKGVWAMTIAHKIREEEQRQQSARDGKVGSSNHSLENPTELIAEPPKVLLSRLLVVPGVKIRYVDLPAPRKKDKDNKLPLFSVGVMLDGWGENDLLLGRGIALSKKEAGDKAAQMALENKKQLKKYLDMKKAWLQQKGIPETMLRREPTRN</sequence>
<proteinExistence type="predicted"/>
<dbReference type="GO" id="GO:0006369">
    <property type="term" value="P:termination of RNA polymerase II transcription"/>
    <property type="evidence" value="ECO:0007669"/>
    <property type="project" value="TreeGrafter"/>
</dbReference>
<dbReference type="GO" id="GO:0034475">
    <property type="term" value="P:U4 snRNA 3'-end processing"/>
    <property type="evidence" value="ECO:0007669"/>
    <property type="project" value="TreeGrafter"/>
</dbReference>
<evidence type="ECO:0000259" key="3">
    <source>
        <dbReference type="PROSITE" id="PS50142"/>
    </source>
</evidence>
<dbReference type="GO" id="GO:0006364">
    <property type="term" value="P:rRNA processing"/>
    <property type="evidence" value="ECO:0007669"/>
    <property type="project" value="TreeGrafter"/>
</dbReference>
<dbReference type="PANTHER" id="PTHR11207">
    <property type="entry name" value="RIBONUCLEASE III"/>
    <property type="match status" value="1"/>
</dbReference>
<dbReference type="STRING" id="644358.A0A0C4DRD6"/>
<dbReference type="GO" id="GO:0004525">
    <property type="term" value="F:ribonuclease III activity"/>
    <property type="evidence" value="ECO:0007669"/>
    <property type="project" value="InterPro"/>
</dbReference>
<dbReference type="SUPFAM" id="SSF69065">
    <property type="entry name" value="RNase III domain-like"/>
    <property type="match status" value="1"/>
</dbReference>
<dbReference type="Pfam" id="PF00636">
    <property type="entry name" value="Ribonuclease_3"/>
    <property type="match status" value="1"/>
</dbReference>
<reference evidence="5" key="4">
    <citation type="journal article" date="2015" name="G3 (Bethesda)">
        <title>Genome sequences of three phytopathogenic species of the Magnaporthaceae family of fungi.</title>
        <authorList>
            <person name="Okagaki L.H."/>
            <person name="Nunes C.C."/>
            <person name="Sailsbery J."/>
            <person name="Clay B."/>
            <person name="Brown D."/>
            <person name="John T."/>
            <person name="Oh Y."/>
            <person name="Young N."/>
            <person name="Fitzgerald M."/>
            <person name="Haas B.J."/>
            <person name="Zeng Q."/>
            <person name="Young S."/>
            <person name="Adiconis X."/>
            <person name="Fan L."/>
            <person name="Levin J.Z."/>
            <person name="Mitchell T.K."/>
            <person name="Okubara P.A."/>
            <person name="Farman M.L."/>
            <person name="Kohn L.M."/>
            <person name="Birren B."/>
            <person name="Ma L.-J."/>
            <person name="Dean R.A."/>
        </authorList>
    </citation>
    <scope>NUCLEOTIDE SEQUENCE</scope>
    <source>
        <strain evidence="5">ATCC 64411 / 73-15</strain>
    </source>
</reference>
<name>A0A0C4DRD6_MAGP6</name>
<dbReference type="EMBL" id="GL876967">
    <property type="protein sequence ID" value="KLU83382.1"/>
    <property type="molecule type" value="Genomic_DNA"/>
</dbReference>
<feature type="region of interest" description="Disordered" evidence="2">
    <location>
        <begin position="287"/>
        <end position="308"/>
    </location>
</feature>
<evidence type="ECO:0000313" key="5">
    <source>
        <dbReference type="EnsemblFungi" id="MAPG_02444T0"/>
    </source>
</evidence>
<feature type="compositionally biased region" description="Basic and acidic residues" evidence="2">
    <location>
        <begin position="287"/>
        <end position="298"/>
    </location>
</feature>
<reference evidence="4" key="3">
    <citation type="submission" date="2011-03" db="EMBL/GenBank/DDBJ databases">
        <title>Annotation of Magnaporthe poae ATCC 64411.</title>
        <authorList>
            <person name="Ma L.-J."/>
            <person name="Dead R."/>
            <person name="Young S.K."/>
            <person name="Zeng Q."/>
            <person name="Gargeya S."/>
            <person name="Fitzgerald M."/>
            <person name="Haas B."/>
            <person name="Abouelleil A."/>
            <person name="Alvarado L."/>
            <person name="Arachchi H.M."/>
            <person name="Berlin A."/>
            <person name="Brown A."/>
            <person name="Chapman S.B."/>
            <person name="Chen Z."/>
            <person name="Dunbar C."/>
            <person name="Freedman E."/>
            <person name="Gearin G."/>
            <person name="Gellesch M."/>
            <person name="Goldberg J."/>
            <person name="Griggs A."/>
            <person name="Gujja S."/>
            <person name="Heiman D."/>
            <person name="Howarth C."/>
            <person name="Larson L."/>
            <person name="Lui A."/>
            <person name="MacDonald P.J.P."/>
            <person name="Mehta T."/>
            <person name="Montmayeur A."/>
            <person name="Murphy C."/>
            <person name="Neiman D."/>
            <person name="Pearson M."/>
            <person name="Priest M."/>
            <person name="Roberts A."/>
            <person name="Saif S."/>
            <person name="Shea T."/>
            <person name="Shenoy N."/>
            <person name="Sisk P."/>
            <person name="Stolte C."/>
            <person name="Sykes S."/>
            <person name="Yandava C."/>
            <person name="Wortman J."/>
            <person name="Nusbaum C."/>
            <person name="Birren B."/>
        </authorList>
    </citation>
    <scope>NUCLEOTIDE SEQUENCE</scope>
    <source>
        <strain evidence="4">ATCC 64411</strain>
    </source>
</reference>
<dbReference type="EnsemblFungi" id="MAPG_02444T0">
    <property type="protein sequence ID" value="MAPG_02444T0"/>
    <property type="gene ID" value="MAPG_02444"/>
</dbReference>
<dbReference type="AlphaFoldDB" id="A0A0C4DRD6"/>
<dbReference type="VEuPathDB" id="FungiDB:MAPG_02444"/>
<reference evidence="6" key="1">
    <citation type="submission" date="2010-05" db="EMBL/GenBank/DDBJ databases">
        <title>The genome sequence of Magnaporthe poae strain ATCC 64411.</title>
        <authorList>
            <person name="Ma L.-J."/>
            <person name="Dead R."/>
            <person name="Young S."/>
            <person name="Zeng Q."/>
            <person name="Koehrsen M."/>
            <person name="Alvarado L."/>
            <person name="Berlin A."/>
            <person name="Chapman S.B."/>
            <person name="Chen Z."/>
            <person name="Freedman E."/>
            <person name="Gellesch M."/>
            <person name="Goldberg J."/>
            <person name="Griggs A."/>
            <person name="Gujja S."/>
            <person name="Heilman E.R."/>
            <person name="Heiman D."/>
            <person name="Hepburn T."/>
            <person name="Howarth C."/>
            <person name="Jen D."/>
            <person name="Larson L."/>
            <person name="Mehta T."/>
            <person name="Neiman D."/>
            <person name="Pearson M."/>
            <person name="Roberts A."/>
            <person name="Saif S."/>
            <person name="Shea T."/>
            <person name="Shenoy N."/>
            <person name="Sisk P."/>
            <person name="Stolte C."/>
            <person name="Sykes S."/>
            <person name="Walk T."/>
            <person name="White J."/>
            <person name="Yandava C."/>
            <person name="Haas B."/>
            <person name="Nusbaum C."/>
            <person name="Birren B."/>
        </authorList>
    </citation>
    <scope>NUCLEOTIDE SEQUENCE [LARGE SCALE GENOMIC DNA]</scope>
    <source>
        <strain evidence="6">ATCC 64411 / 73-15</strain>
    </source>
</reference>
<reference evidence="4" key="2">
    <citation type="submission" date="2010-05" db="EMBL/GenBank/DDBJ databases">
        <title>The Genome Sequence of Magnaporthe poae strain ATCC 64411.</title>
        <authorList>
            <consortium name="The Broad Institute Genome Sequencing Platform"/>
            <consortium name="Broad Institute Genome Sequencing Center for Infectious Disease"/>
            <person name="Ma L.-J."/>
            <person name="Dead R."/>
            <person name="Young S."/>
            <person name="Zeng Q."/>
            <person name="Koehrsen M."/>
            <person name="Alvarado L."/>
            <person name="Berlin A."/>
            <person name="Chapman S.B."/>
            <person name="Chen Z."/>
            <person name="Freedman E."/>
            <person name="Gellesch M."/>
            <person name="Goldberg J."/>
            <person name="Griggs A."/>
            <person name="Gujja S."/>
            <person name="Heilman E.R."/>
            <person name="Heiman D."/>
            <person name="Hepburn T."/>
            <person name="Howarth C."/>
            <person name="Jen D."/>
            <person name="Larson L."/>
            <person name="Mehta T."/>
            <person name="Neiman D."/>
            <person name="Pearson M."/>
            <person name="Roberts A."/>
            <person name="Saif S."/>
            <person name="Shea T."/>
            <person name="Shenoy N."/>
            <person name="Sisk P."/>
            <person name="Stolte C."/>
            <person name="Sykes S."/>
            <person name="Walk T."/>
            <person name="White J."/>
            <person name="Yandava C."/>
            <person name="Haas B."/>
            <person name="Nusbaum C."/>
            <person name="Birren B."/>
        </authorList>
    </citation>
    <scope>NUCLEOTIDE SEQUENCE</scope>
    <source>
        <strain evidence="4">ATCC 64411</strain>
    </source>
</reference>
<dbReference type="eggNOG" id="KOG1817">
    <property type="taxonomic scope" value="Eukaryota"/>
</dbReference>
<evidence type="ECO:0000313" key="4">
    <source>
        <dbReference type="EMBL" id="KLU83382.1"/>
    </source>
</evidence>
<keyword evidence="1" id="KW-0694">RNA-binding</keyword>
<dbReference type="EMBL" id="ADBL01000611">
    <property type="status" value="NOT_ANNOTATED_CDS"/>
    <property type="molecule type" value="Genomic_DNA"/>
</dbReference>
<evidence type="ECO:0000313" key="6">
    <source>
        <dbReference type="Proteomes" id="UP000011715"/>
    </source>
</evidence>